<feature type="transmembrane region" description="Helical" evidence="1">
    <location>
        <begin position="6"/>
        <end position="28"/>
    </location>
</feature>
<dbReference type="Proteomes" id="UP000195105">
    <property type="component" value="Unassembled WGS sequence"/>
</dbReference>
<evidence type="ECO:0000256" key="1">
    <source>
        <dbReference type="SAM" id="Phobius"/>
    </source>
</evidence>
<keyword evidence="1" id="KW-0812">Transmembrane</keyword>
<evidence type="ECO:0000313" key="3">
    <source>
        <dbReference type="Proteomes" id="UP000195105"/>
    </source>
</evidence>
<proteinExistence type="predicted"/>
<accession>A0A243RRA8</accession>
<sequence>MDATAGAIIVSSVMLSCSTLVVAGLLWFSARLAGRRGAADRQERMGTELAEISADVKAIRALLEDSID</sequence>
<reference evidence="2 3" key="1">
    <citation type="submission" date="2017-05" db="EMBL/GenBank/DDBJ databases">
        <title>Biotechnological potential of actinobacteria isolated from South African environments.</title>
        <authorList>
            <person name="Le Roes-Hill M."/>
            <person name="Prins A."/>
            <person name="Durrell K.A."/>
        </authorList>
    </citation>
    <scope>NUCLEOTIDE SEQUENCE [LARGE SCALE GENOMIC DNA]</scope>
    <source>
        <strain evidence="2 3">HMC13</strain>
    </source>
</reference>
<name>A0A243RRA8_9ACTN</name>
<evidence type="ECO:0000313" key="2">
    <source>
        <dbReference type="EMBL" id="OUC97588.1"/>
    </source>
</evidence>
<comment type="caution">
    <text evidence="2">The sequence shown here is derived from an EMBL/GenBank/DDBJ whole genome shotgun (WGS) entry which is preliminary data.</text>
</comment>
<dbReference type="EMBL" id="NGFN01000244">
    <property type="protein sequence ID" value="OUC97588.1"/>
    <property type="molecule type" value="Genomic_DNA"/>
</dbReference>
<keyword evidence="1" id="KW-0472">Membrane</keyword>
<keyword evidence="1" id="KW-1133">Transmembrane helix</keyword>
<dbReference type="RefSeq" id="WP_086604022.1">
    <property type="nucleotide sequence ID" value="NZ_NGFN01000244.1"/>
</dbReference>
<keyword evidence="3" id="KW-1185">Reference proteome</keyword>
<organism evidence="2 3">
    <name type="scientific">Streptomyces swartbergensis</name>
    <dbReference type="NCBI Taxonomy" id="487165"/>
    <lineage>
        <taxon>Bacteria</taxon>
        <taxon>Bacillati</taxon>
        <taxon>Actinomycetota</taxon>
        <taxon>Actinomycetes</taxon>
        <taxon>Kitasatosporales</taxon>
        <taxon>Streptomycetaceae</taxon>
        <taxon>Streptomyces</taxon>
    </lineage>
</organism>
<protein>
    <submittedName>
        <fullName evidence="2">Uncharacterized protein</fullName>
    </submittedName>
</protein>
<gene>
    <name evidence="2" type="ORF">CA983_30285</name>
</gene>
<dbReference type="AlphaFoldDB" id="A0A243RRA8"/>